<dbReference type="Proteomes" id="UP001597373">
    <property type="component" value="Unassembled WGS sequence"/>
</dbReference>
<comment type="caution">
    <text evidence="1">The sequence shown here is derived from an EMBL/GenBank/DDBJ whole genome shotgun (WGS) entry which is preliminary data.</text>
</comment>
<gene>
    <name evidence="1" type="ORF">ACFSMZ_13970</name>
</gene>
<evidence type="ECO:0000313" key="1">
    <source>
        <dbReference type="EMBL" id="MFD2260856.1"/>
    </source>
</evidence>
<proteinExistence type="predicted"/>
<dbReference type="RefSeq" id="WP_345098132.1">
    <property type="nucleotide sequence ID" value="NZ_BAABGS010000012.1"/>
</dbReference>
<evidence type="ECO:0000313" key="2">
    <source>
        <dbReference type="Proteomes" id="UP001597373"/>
    </source>
</evidence>
<protein>
    <submittedName>
        <fullName evidence="1">Uncharacterized protein</fullName>
    </submittedName>
</protein>
<accession>A0ABW5DMS0</accession>
<dbReference type="EMBL" id="JBHUIR010000054">
    <property type="protein sequence ID" value="MFD2260856.1"/>
    <property type="molecule type" value="Genomic_DNA"/>
</dbReference>
<reference evidence="2" key="1">
    <citation type="journal article" date="2019" name="Int. J. Syst. Evol. Microbiol.">
        <title>The Global Catalogue of Microorganisms (GCM) 10K type strain sequencing project: providing services to taxonomists for standard genome sequencing and annotation.</title>
        <authorList>
            <consortium name="The Broad Institute Genomics Platform"/>
            <consortium name="The Broad Institute Genome Sequencing Center for Infectious Disease"/>
            <person name="Wu L."/>
            <person name="Ma J."/>
        </authorList>
    </citation>
    <scope>NUCLEOTIDE SEQUENCE [LARGE SCALE GENOMIC DNA]</scope>
    <source>
        <strain evidence="2">KCTC 23707</strain>
    </source>
</reference>
<sequence length="132" mass="13949">MQRFMRLKRDPLLAWLVAALLGYLLALQGAVAAYAKGTMAAHDLTYEFVLCLPSSEDGSGHDHPLAGLDRDCCTSACQMACGTGPLCTPETHPRISAPHLVPLGRTAAVEPLPLPVRAVKAGHARAPPTLSI</sequence>
<keyword evidence="2" id="KW-1185">Reference proteome</keyword>
<name>A0ABW5DMS0_9HYPH</name>
<organism evidence="1 2">
    <name type="scientific">Chelativorans composti</name>
    <dbReference type="NCBI Taxonomy" id="768533"/>
    <lineage>
        <taxon>Bacteria</taxon>
        <taxon>Pseudomonadati</taxon>
        <taxon>Pseudomonadota</taxon>
        <taxon>Alphaproteobacteria</taxon>
        <taxon>Hyphomicrobiales</taxon>
        <taxon>Phyllobacteriaceae</taxon>
        <taxon>Chelativorans</taxon>
    </lineage>
</organism>